<dbReference type="InterPro" id="IPR002781">
    <property type="entry name" value="TM_pro_TauE-like"/>
</dbReference>
<evidence type="ECO:0000256" key="2">
    <source>
        <dbReference type="ARBA" id="ARBA00009142"/>
    </source>
</evidence>
<evidence type="ECO:0000256" key="7">
    <source>
        <dbReference type="ARBA" id="ARBA00023136"/>
    </source>
</evidence>
<reference evidence="9 10" key="1">
    <citation type="submission" date="2017-03" db="EMBL/GenBank/DDBJ databases">
        <title>Draft genime sequence of the acidophilic sulfur-oxidizing bacterium Acidithiobacillus sp. SH, isolated from seawater.</title>
        <authorList>
            <person name="Sharmin S."/>
            <person name="Tokuhisa M."/>
            <person name="Kanao T."/>
            <person name="Kamimura K."/>
        </authorList>
    </citation>
    <scope>NUCLEOTIDE SEQUENCE [LARGE SCALE GENOMIC DNA]</scope>
    <source>
        <strain evidence="9 10">SH</strain>
    </source>
</reference>
<protein>
    <recommendedName>
        <fullName evidence="8">Probable membrane transporter protein</fullName>
    </recommendedName>
</protein>
<dbReference type="AlphaFoldDB" id="A0A2I1DJ55"/>
<evidence type="ECO:0000313" key="9">
    <source>
        <dbReference type="EMBL" id="PKY09899.1"/>
    </source>
</evidence>
<feature type="transmembrane region" description="Helical" evidence="8">
    <location>
        <begin position="79"/>
        <end position="99"/>
    </location>
</feature>
<feature type="transmembrane region" description="Helical" evidence="8">
    <location>
        <begin position="45"/>
        <end position="67"/>
    </location>
</feature>
<dbReference type="GO" id="GO:0005886">
    <property type="term" value="C:plasma membrane"/>
    <property type="evidence" value="ECO:0007669"/>
    <property type="project" value="UniProtKB-SubCell"/>
</dbReference>
<evidence type="ECO:0000256" key="6">
    <source>
        <dbReference type="ARBA" id="ARBA00022989"/>
    </source>
</evidence>
<dbReference type="InParanoid" id="A0A2I1DJ55"/>
<dbReference type="FunCoup" id="A0A2I1DJ55">
    <property type="interactions" value="171"/>
</dbReference>
<evidence type="ECO:0000313" key="10">
    <source>
        <dbReference type="Proteomes" id="UP000234329"/>
    </source>
</evidence>
<feature type="transmembrane region" description="Helical" evidence="8">
    <location>
        <begin position="105"/>
        <end position="123"/>
    </location>
</feature>
<evidence type="ECO:0000256" key="4">
    <source>
        <dbReference type="ARBA" id="ARBA00022475"/>
    </source>
</evidence>
<name>A0A2I1DJ55_9PROT</name>
<feature type="transmembrane region" description="Helical" evidence="8">
    <location>
        <begin position="12"/>
        <end position="39"/>
    </location>
</feature>
<dbReference type="InterPro" id="IPR052017">
    <property type="entry name" value="TSUP"/>
</dbReference>
<accession>A0A2I1DJ55</accession>
<comment type="caution">
    <text evidence="9">The sequence shown here is derived from an EMBL/GenBank/DDBJ whole genome shotgun (WGS) entry which is preliminary data.</text>
</comment>
<gene>
    <name evidence="9" type="ORF">B1757_12595</name>
</gene>
<sequence>MSGIWFHLSDLWLGLAAGLAGFVDAIVGGGGLILLPALFASFPRAVPASLLGTNKAGAIWGTGAAFLSYARRVRIPWKTVLPTALASLTGALLGADLVSSIHDTAFRKVLPFVLAVVFLYTLVNRQMGQVHRPRFSQRTAIILGTVGGFCIGFYDGFLGPGTGSFLVFVFIFVFGFDFIHASASAKLVNFSSNLAALGLFASKSLVFWHLALFLAACNMLGSLLGTRMAMTHGSVFVRRLFIVVVLLLISKTGWDAFAG</sequence>
<comment type="subcellular location">
    <subcellularLocation>
        <location evidence="1 8">Cell membrane</location>
        <topology evidence="1 8">Multi-pass membrane protein</topology>
    </subcellularLocation>
</comment>
<keyword evidence="5 8" id="KW-0812">Transmembrane</keyword>
<feature type="transmembrane region" description="Helical" evidence="8">
    <location>
        <begin position="236"/>
        <end position="254"/>
    </location>
</feature>
<keyword evidence="3" id="KW-0813">Transport</keyword>
<evidence type="ECO:0000256" key="3">
    <source>
        <dbReference type="ARBA" id="ARBA00022448"/>
    </source>
</evidence>
<keyword evidence="10" id="KW-1185">Reference proteome</keyword>
<keyword evidence="4 8" id="KW-1003">Cell membrane</keyword>
<dbReference type="PANTHER" id="PTHR30269:SF0">
    <property type="entry name" value="MEMBRANE TRANSPORTER PROTEIN YFCA-RELATED"/>
    <property type="match status" value="1"/>
</dbReference>
<keyword evidence="6 8" id="KW-1133">Transmembrane helix</keyword>
<organism evidence="9 10">
    <name type="scientific">Acidithiobacillus marinus</name>
    <dbReference type="NCBI Taxonomy" id="187490"/>
    <lineage>
        <taxon>Bacteria</taxon>
        <taxon>Pseudomonadati</taxon>
        <taxon>Pseudomonadota</taxon>
        <taxon>Acidithiobacillia</taxon>
        <taxon>Acidithiobacillales</taxon>
        <taxon>Acidithiobacillaceae</taxon>
        <taxon>Acidithiobacillus</taxon>
    </lineage>
</organism>
<dbReference type="RefSeq" id="WP_101538654.1">
    <property type="nucleotide sequence ID" value="NZ_MXAV01000046.1"/>
</dbReference>
<dbReference type="PANTHER" id="PTHR30269">
    <property type="entry name" value="TRANSMEMBRANE PROTEIN YFCA"/>
    <property type="match status" value="1"/>
</dbReference>
<comment type="similarity">
    <text evidence="2 8">Belongs to the 4-toluene sulfonate uptake permease (TSUP) (TC 2.A.102) family.</text>
</comment>
<evidence type="ECO:0000256" key="1">
    <source>
        <dbReference type="ARBA" id="ARBA00004651"/>
    </source>
</evidence>
<proteinExistence type="inferred from homology"/>
<evidence type="ECO:0000256" key="8">
    <source>
        <dbReference type="RuleBase" id="RU363041"/>
    </source>
</evidence>
<evidence type="ECO:0000256" key="5">
    <source>
        <dbReference type="ARBA" id="ARBA00022692"/>
    </source>
</evidence>
<dbReference type="EMBL" id="MXAV01000046">
    <property type="protein sequence ID" value="PKY09899.1"/>
    <property type="molecule type" value="Genomic_DNA"/>
</dbReference>
<dbReference type="OrthoDB" id="554695at2"/>
<feature type="transmembrane region" description="Helical" evidence="8">
    <location>
        <begin position="205"/>
        <end position="224"/>
    </location>
</feature>
<dbReference type="Proteomes" id="UP000234329">
    <property type="component" value="Unassembled WGS sequence"/>
</dbReference>
<keyword evidence="7 8" id="KW-0472">Membrane</keyword>
<feature type="transmembrane region" description="Helical" evidence="8">
    <location>
        <begin position="135"/>
        <end position="154"/>
    </location>
</feature>
<dbReference type="Pfam" id="PF01925">
    <property type="entry name" value="TauE"/>
    <property type="match status" value="1"/>
</dbReference>